<dbReference type="Proteomes" id="UP000053477">
    <property type="component" value="Unassembled WGS sequence"/>
</dbReference>
<dbReference type="InParanoid" id="A0A0H2RPU4"/>
<organism evidence="3 4">
    <name type="scientific">Schizopora paradoxa</name>
    <dbReference type="NCBI Taxonomy" id="27342"/>
    <lineage>
        <taxon>Eukaryota</taxon>
        <taxon>Fungi</taxon>
        <taxon>Dikarya</taxon>
        <taxon>Basidiomycota</taxon>
        <taxon>Agaricomycotina</taxon>
        <taxon>Agaricomycetes</taxon>
        <taxon>Hymenochaetales</taxon>
        <taxon>Schizoporaceae</taxon>
        <taxon>Schizopora</taxon>
    </lineage>
</organism>
<protein>
    <recommendedName>
        <fullName evidence="5">RlpA-like protein double-psi beta-barrel domain-containing protein</fullName>
    </recommendedName>
</protein>
<dbReference type="Gene3D" id="2.40.40.10">
    <property type="entry name" value="RlpA-like domain"/>
    <property type="match status" value="1"/>
</dbReference>
<evidence type="ECO:0000313" key="4">
    <source>
        <dbReference type="Proteomes" id="UP000053477"/>
    </source>
</evidence>
<dbReference type="STRING" id="27342.A0A0H2RPU4"/>
<dbReference type="InterPro" id="IPR051477">
    <property type="entry name" value="Expansin_CellWall"/>
</dbReference>
<gene>
    <name evidence="3" type="ORF">SCHPADRAFT_905974</name>
</gene>
<evidence type="ECO:0000256" key="1">
    <source>
        <dbReference type="ARBA" id="ARBA00022729"/>
    </source>
</evidence>
<proteinExistence type="predicted"/>
<feature type="signal peptide" evidence="2">
    <location>
        <begin position="1"/>
        <end position="22"/>
    </location>
</feature>
<dbReference type="CDD" id="cd22191">
    <property type="entry name" value="DPBB_RlpA_EXP_N-like"/>
    <property type="match status" value="1"/>
</dbReference>
<name>A0A0H2RPU4_9AGAM</name>
<evidence type="ECO:0000256" key="2">
    <source>
        <dbReference type="SAM" id="SignalP"/>
    </source>
</evidence>
<evidence type="ECO:0000313" key="3">
    <source>
        <dbReference type="EMBL" id="KLO11473.1"/>
    </source>
</evidence>
<dbReference type="PANTHER" id="PTHR31836:SF28">
    <property type="entry name" value="SRCR DOMAIN-CONTAINING PROTEIN-RELATED"/>
    <property type="match status" value="1"/>
</dbReference>
<sequence length="146" mass="15587">MKLKTFFSNLASIAISAPLVLSSAFPLDARFPTAGLSEVGALHIRQTNNTPITSSVSVFNPGLGACGQASGENDFVIALSTSLFDNGAHCLQWVNIEARGKTAFAQVVDVCPTCSSDNIEMSPPLFDVFNFPSVGQQQVQWFFEPA</sequence>
<dbReference type="EMBL" id="KQ085999">
    <property type="protein sequence ID" value="KLO11473.1"/>
    <property type="molecule type" value="Genomic_DNA"/>
</dbReference>
<dbReference type="AlphaFoldDB" id="A0A0H2RPU4"/>
<feature type="chain" id="PRO_5005201697" description="RlpA-like protein double-psi beta-barrel domain-containing protein" evidence="2">
    <location>
        <begin position="23"/>
        <end position="146"/>
    </location>
</feature>
<keyword evidence="1 2" id="KW-0732">Signal</keyword>
<evidence type="ECO:0008006" key="5">
    <source>
        <dbReference type="Google" id="ProtNLM"/>
    </source>
</evidence>
<reference evidence="3 4" key="1">
    <citation type="submission" date="2015-04" db="EMBL/GenBank/DDBJ databases">
        <title>Complete genome sequence of Schizopora paradoxa KUC8140, a cosmopolitan wood degrader in East Asia.</title>
        <authorList>
            <consortium name="DOE Joint Genome Institute"/>
            <person name="Min B."/>
            <person name="Park H."/>
            <person name="Jang Y."/>
            <person name="Kim J.-J."/>
            <person name="Kim K.H."/>
            <person name="Pangilinan J."/>
            <person name="Lipzen A."/>
            <person name="Riley R."/>
            <person name="Grigoriev I.V."/>
            <person name="Spatafora J.W."/>
            <person name="Choi I.-G."/>
        </authorList>
    </citation>
    <scope>NUCLEOTIDE SEQUENCE [LARGE SCALE GENOMIC DNA]</scope>
    <source>
        <strain evidence="3 4">KUC8140</strain>
    </source>
</reference>
<dbReference type="PANTHER" id="PTHR31836">
    <property type="match status" value="1"/>
</dbReference>
<keyword evidence="4" id="KW-1185">Reference proteome</keyword>
<dbReference type="OrthoDB" id="406505at2759"/>
<dbReference type="SUPFAM" id="SSF50685">
    <property type="entry name" value="Barwin-like endoglucanases"/>
    <property type="match status" value="1"/>
</dbReference>
<dbReference type="InterPro" id="IPR036908">
    <property type="entry name" value="RlpA-like_sf"/>
</dbReference>
<accession>A0A0H2RPU4</accession>